<dbReference type="AlphaFoldDB" id="A0A371H8Y2"/>
<accession>A0A371H8Y2</accession>
<dbReference type="EMBL" id="QJKJ01003273">
    <property type="protein sequence ID" value="RDX99260.1"/>
    <property type="molecule type" value="Genomic_DNA"/>
</dbReference>
<keyword evidence="3" id="KW-1185">Reference proteome</keyword>
<evidence type="ECO:0000313" key="2">
    <source>
        <dbReference type="EMBL" id="RDX99260.1"/>
    </source>
</evidence>
<comment type="caution">
    <text evidence="2">The sequence shown here is derived from an EMBL/GenBank/DDBJ whole genome shotgun (WGS) entry which is preliminary data.</text>
</comment>
<reference evidence="2" key="1">
    <citation type="submission" date="2018-05" db="EMBL/GenBank/DDBJ databases">
        <title>Draft genome of Mucuna pruriens seed.</title>
        <authorList>
            <person name="Nnadi N.E."/>
            <person name="Vos R."/>
            <person name="Hasami M.H."/>
            <person name="Devisetty U.K."/>
            <person name="Aguiy J.C."/>
        </authorList>
    </citation>
    <scope>NUCLEOTIDE SEQUENCE [LARGE SCALE GENOMIC DNA]</scope>
    <source>
        <strain evidence="2">JCA_2017</strain>
    </source>
</reference>
<gene>
    <name evidence="2" type="ORF">CR513_17713</name>
</gene>
<sequence length="199" mass="22717">MANYEKESTTLTKIIIGKDKLNVLLGRQKCMFYKATIGYNDKKTRKPFTLEPKSPTNLKGPKKKTLSNLFLYVCLKAESDKGYKVVFNVDCCMICDNVSHEVKFIGNRIENIYMLSLENVSSNETNCLISKDNDSFDYLSSSLRRMDFVTDVQKANKSRIEKSTTKKVQPSQVQHRKIQGESISSRLNHTTKWPNKAAA</sequence>
<evidence type="ECO:0000256" key="1">
    <source>
        <dbReference type="SAM" id="MobiDB-lite"/>
    </source>
</evidence>
<proteinExistence type="predicted"/>
<feature type="region of interest" description="Disordered" evidence="1">
    <location>
        <begin position="159"/>
        <end position="199"/>
    </location>
</feature>
<evidence type="ECO:0000313" key="3">
    <source>
        <dbReference type="Proteomes" id="UP000257109"/>
    </source>
</evidence>
<feature type="compositionally biased region" description="Polar residues" evidence="1">
    <location>
        <begin position="181"/>
        <end position="193"/>
    </location>
</feature>
<dbReference type="Proteomes" id="UP000257109">
    <property type="component" value="Unassembled WGS sequence"/>
</dbReference>
<organism evidence="2 3">
    <name type="scientific">Mucuna pruriens</name>
    <name type="common">Velvet bean</name>
    <name type="synonym">Dolichos pruriens</name>
    <dbReference type="NCBI Taxonomy" id="157652"/>
    <lineage>
        <taxon>Eukaryota</taxon>
        <taxon>Viridiplantae</taxon>
        <taxon>Streptophyta</taxon>
        <taxon>Embryophyta</taxon>
        <taxon>Tracheophyta</taxon>
        <taxon>Spermatophyta</taxon>
        <taxon>Magnoliopsida</taxon>
        <taxon>eudicotyledons</taxon>
        <taxon>Gunneridae</taxon>
        <taxon>Pentapetalae</taxon>
        <taxon>rosids</taxon>
        <taxon>fabids</taxon>
        <taxon>Fabales</taxon>
        <taxon>Fabaceae</taxon>
        <taxon>Papilionoideae</taxon>
        <taxon>50 kb inversion clade</taxon>
        <taxon>NPAAA clade</taxon>
        <taxon>indigoferoid/millettioid clade</taxon>
        <taxon>Phaseoleae</taxon>
        <taxon>Mucuna</taxon>
    </lineage>
</organism>
<name>A0A371H8Y2_MUCPR</name>
<protein>
    <submittedName>
        <fullName evidence="2">Uncharacterized protein</fullName>
    </submittedName>
</protein>
<feature type="non-terminal residue" evidence="2">
    <location>
        <position position="1"/>
    </location>
</feature>